<organism evidence="17 18">
    <name type="scientific">Astatotilapia calliptera</name>
    <name type="common">Eastern happy</name>
    <name type="synonym">Chromis callipterus</name>
    <dbReference type="NCBI Taxonomy" id="8154"/>
    <lineage>
        <taxon>Eukaryota</taxon>
        <taxon>Metazoa</taxon>
        <taxon>Chordata</taxon>
        <taxon>Craniata</taxon>
        <taxon>Vertebrata</taxon>
        <taxon>Euteleostomi</taxon>
        <taxon>Actinopterygii</taxon>
        <taxon>Neopterygii</taxon>
        <taxon>Teleostei</taxon>
        <taxon>Neoteleostei</taxon>
        <taxon>Acanthomorphata</taxon>
        <taxon>Ovalentaria</taxon>
        <taxon>Cichlomorphae</taxon>
        <taxon>Cichliformes</taxon>
        <taxon>Cichlidae</taxon>
        <taxon>African cichlids</taxon>
        <taxon>Pseudocrenilabrinae</taxon>
        <taxon>Haplochromini</taxon>
        <taxon>Astatotilapia</taxon>
    </lineage>
</organism>
<dbReference type="InterPro" id="IPR019787">
    <property type="entry name" value="Znf_PHD-finger"/>
</dbReference>
<evidence type="ECO:0000259" key="16">
    <source>
        <dbReference type="PROSITE" id="PS51184"/>
    </source>
</evidence>
<dbReference type="GO" id="GO:0006325">
    <property type="term" value="P:chromatin organization"/>
    <property type="evidence" value="ECO:0007669"/>
    <property type="project" value="UniProtKB-KW"/>
</dbReference>
<keyword evidence="11" id="KW-0804">Transcription</keyword>
<feature type="compositionally biased region" description="Low complexity" evidence="14">
    <location>
        <begin position="682"/>
        <end position="698"/>
    </location>
</feature>
<feature type="compositionally biased region" description="Basic residues" evidence="14">
    <location>
        <begin position="578"/>
        <end position="602"/>
    </location>
</feature>
<keyword evidence="4 13" id="KW-0863">Zinc-finger</keyword>
<keyword evidence="9" id="KW-0408">Iron</keyword>
<evidence type="ECO:0000256" key="7">
    <source>
        <dbReference type="ARBA" id="ARBA00022964"/>
    </source>
</evidence>
<evidence type="ECO:0000259" key="15">
    <source>
        <dbReference type="PROSITE" id="PS50016"/>
    </source>
</evidence>
<keyword evidence="12" id="KW-0539">Nucleus</keyword>
<dbReference type="FunFam" id="3.30.40.10:FF:000193">
    <property type="entry name" value="lysine-specific demethylase PHF2 isoform X1"/>
    <property type="match status" value="1"/>
</dbReference>
<feature type="region of interest" description="Disordered" evidence="14">
    <location>
        <begin position="429"/>
        <end position="464"/>
    </location>
</feature>
<protein>
    <recommendedName>
        <fullName evidence="19">PHD finger protein 8</fullName>
    </recommendedName>
</protein>
<keyword evidence="10" id="KW-0805">Transcription regulation</keyword>
<dbReference type="AlphaFoldDB" id="A0AAX7VH08"/>
<evidence type="ECO:0000256" key="12">
    <source>
        <dbReference type="ARBA" id="ARBA00023242"/>
    </source>
</evidence>
<evidence type="ECO:0000256" key="2">
    <source>
        <dbReference type="ARBA" id="ARBA00006942"/>
    </source>
</evidence>
<dbReference type="InterPro" id="IPR013083">
    <property type="entry name" value="Znf_RING/FYVE/PHD"/>
</dbReference>
<dbReference type="InterPro" id="IPR001965">
    <property type="entry name" value="Znf_PHD"/>
</dbReference>
<dbReference type="FunFam" id="2.60.120.650:FF:000006">
    <property type="entry name" value="histone lysine demethylase PHF8 isoform X1"/>
    <property type="match status" value="1"/>
</dbReference>
<dbReference type="PROSITE" id="PS01359">
    <property type="entry name" value="ZF_PHD_1"/>
    <property type="match status" value="1"/>
</dbReference>
<dbReference type="GeneTree" id="ENSGT00940000157847"/>
<sequence length="874" mass="97606">MASVPVYCLCRLPYDVTRFMIECDICQDWFHGSCVGVEEDKAAEIDLYHCPNCQVTHGPSVRRDPSKPVKTGSAQFVRELRSRTFPNADEILLKPSGAQLTVEFLEEHSFSVPVMVLRRDGLGMTLPPSSFGVSDVEHYIGSDKQIDVIDVSRQCDLKMRLGDFVEHYNSPNRDRVLNVISLEFSETRLSNLVETPKIVRKLSWVENLWPEESVFERPNVQKYCLMGVKDSYTDFHIDFGGTSVWYHVLRGEKIFYLISPTPANLALFERWSSSSNQNEMFFGDQVDMCYKCSVKQGNTLFIPTGWIHAVLTPVDCLAFGGNFLHSLNIDMQLRAYEIEKRLSTADLFKFPNFETVCWYVGKHLLDTFRGLRENRRHPATYLVHGAKALNNAFRSWTRKEALADHEVEIPETINTQALVKDLAKEIRLVENSGRPPGKKKGPKPKEMTGGVGPPGTKKKSQKGLLKAEAGELDLIEIHTKHTLKKFQPGKSKHKNKLELPLEEFEGKINKSKLKLVLTNGKIQGSMCLPAVFSGFSKKDGSSNGAGSARNYKHLATEGSSLSDLESEDELQIDETPPPRRKTAGLSKKKKLSGKCLPRKLPRAKPCSDPNRIREPGEVDFDIEEDYTTDEEALAAHGVKGGAGGILDLLKASKQVAGLDSTEAPASPSTRDAIQGMLSMANPPSSSSSSSSSSPLSISGGVKKTANSEKKPVIQRPGKRPIKRPARHLSDEESPDEQETLGTCFKDSDYVYPSLESDEEDHTNKTKMKRKKNWDDTPWSPKARVMPTLPKQDRPAREGARVASVETGLAAAAAKLAQQEQQKPAKRKYTKKQLYLFLMFPLYLDLGKRPKKGLATAKQRLGKILKIHRNGKLLL</sequence>
<keyword evidence="8" id="KW-0560">Oxidoreductase</keyword>
<dbReference type="SMART" id="SM00558">
    <property type="entry name" value="JmjC"/>
    <property type="match status" value="1"/>
</dbReference>
<reference evidence="17" key="4">
    <citation type="submission" date="2025-09" db="UniProtKB">
        <authorList>
            <consortium name="Ensembl"/>
        </authorList>
    </citation>
    <scope>IDENTIFICATION</scope>
</reference>
<accession>A0AAX7VH08</accession>
<evidence type="ECO:0000256" key="8">
    <source>
        <dbReference type="ARBA" id="ARBA00023002"/>
    </source>
</evidence>
<keyword evidence="3" id="KW-0479">Metal-binding</keyword>
<evidence type="ECO:0008006" key="19">
    <source>
        <dbReference type="Google" id="ProtNLM"/>
    </source>
</evidence>
<dbReference type="Pfam" id="PF02373">
    <property type="entry name" value="JmjC"/>
    <property type="match status" value="1"/>
</dbReference>
<feature type="domain" description="JmjC" evidence="16">
    <location>
        <begin position="184"/>
        <end position="340"/>
    </location>
</feature>
<evidence type="ECO:0000313" key="18">
    <source>
        <dbReference type="Proteomes" id="UP000265100"/>
    </source>
</evidence>
<evidence type="ECO:0000256" key="10">
    <source>
        <dbReference type="ARBA" id="ARBA00023015"/>
    </source>
</evidence>
<dbReference type="PANTHER" id="PTHR23123">
    <property type="entry name" value="PHD/F-BOX CONTAINING PROTEIN"/>
    <property type="match status" value="1"/>
</dbReference>
<dbReference type="Gene3D" id="2.60.120.650">
    <property type="entry name" value="Cupin"/>
    <property type="match status" value="1"/>
</dbReference>
<dbReference type="CDD" id="cd15642">
    <property type="entry name" value="PHD_PHF8"/>
    <property type="match status" value="1"/>
</dbReference>
<evidence type="ECO:0000256" key="14">
    <source>
        <dbReference type="SAM" id="MobiDB-lite"/>
    </source>
</evidence>
<dbReference type="Proteomes" id="UP000265100">
    <property type="component" value="Chromosome 20"/>
</dbReference>
<dbReference type="SMART" id="SM00249">
    <property type="entry name" value="PHD"/>
    <property type="match status" value="1"/>
</dbReference>
<dbReference type="Gene3D" id="1.20.58.1360">
    <property type="match status" value="1"/>
</dbReference>
<keyword evidence="18" id="KW-1185">Reference proteome</keyword>
<dbReference type="InterPro" id="IPR003347">
    <property type="entry name" value="JmjC_dom"/>
</dbReference>
<dbReference type="Pfam" id="PF00628">
    <property type="entry name" value="PHD"/>
    <property type="match status" value="1"/>
</dbReference>
<evidence type="ECO:0000256" key="13">
    <source>
        <dbReference type="PROSITE-ProRule" id="PRU00146"/>
    </source>
</evidence>
<gene>
    <name evidence="17" type="primary">PHF8</name>
</gene>
<evidence type="ECO:0000256" key="9">
    <source>
        <dbReference type="ARBA" id="ARBA00023004"/>
    </source>
</evidence>
<keyword evidence="7" id="KW-0223">Dioxygenase</keyword>
<dbReference type="InterPro" id="IPR019786">
    <property type="entry name" value="Zinc_finger_PHD-type_CS"/>
</dbReference>
<reference evidence="17" key="3">
    <citation type="submission" date="2025-08" db="UniProtKB">
        <authorList>
            <consortium name="Ensembl"/>
        </authorList>
    </citation>
    <scope>IDENTIFICATION</scope>
</reference>
<evidence type="ECO:0000256" key="11">
    <source>
        <dbReference type="ARBA" id="ARBA00023163"/>
    </source>
</evidence>
<dbReference type="PROSITE" id="PS50016">
    <property type="entry name" value="ZF_PHD_2"/>
    <property type="match status" value="1"/>
</dbReference>
<keyword evidence="6" id="KW-0156">Chromatin regulator</keyword>
<dbReference type="InterPro" id="IPR011011">
    <property type="entry name" value="Znf_FYVE_PHD"/>
</dbReference>
<dbReference type="Pfam" id="PF17811">
    <property type="entry name" value="JHD"/>
    <property type="match status" value="1"/>
</dbReference>
<evidence type="ECO:0000256" key="1">
    <source>
        <dbReference type="ARBA" id="ARBA00004123"/>
    </source>
</evidence>
<proteinExistence type="inferred from homology"/>
<evidence type="ECO:0000256" key="5">
    <source>
        <dbReference type="ARBA" id="ARBA00022833"/>
    </source>
</evidence>
<comment type="similarity">
    <text evidence="2">Belongs to the JHDM1 histone demethylase family. JHDM1D subfamily.</text>
</comment>
<dbReference type="SUPFAM" id="SSF57903">
    <property type="entry name" value="FYVE/PHD zinc finger"/>
    <property type="match status" value="1"/>
</dbReference>
<evidence type="ECO:0000256" key="3">
    <source>
        <dbReference type="ARBA" id="ARBA00022723"/>
    </source>
</evidence>
<comment type="subcellular location">
    <subcellularLocation>
        <location evidence="1">Nucleus</location>
    </subcellularLocation>
</comment>
<dbReference type="GO" id="GO:0007420">
    <property type="term" value="P:brain development"/>
    <property type="evidence" value="ECO:0007669"/>
    <property type="project" value="UniProtKB-ARBA"/>
</dbReference>
<name>A0AAX7VH08_ASTCA</name>
<dbReference type="SUPFAM" id="SSF51197">
    <property type="entry name" value="Clavaminate synthase-like"/>
    <property type="match status" value="1"/>
</dbReference>
<feature type="compositionally biased region" description="Basic residues" evidence="14">
    <location>
        <begin position="716"/>
        <end position="726"/>
    </location>
</feature>
<evidence type="ECO:0000256" key="6">
    <source>
        <dbReference type="ARBA" id="ARBA00022853"/>
    </source>
</evidence>
<dbReference type="InterPro" id="IPR041070">
    <property type="entry name" value="JHD"/>
</dbReference>
<feature type="region of interest" description="Disordered" evidence="14">
    <location>
        <begin position="558"/>
        <end position="616"/>
    </location>
</feature>
<dbReference type="PROSITE" id="PS51184">
    <property type="entry name" value="JMJC"/>
    <property type="match status" value="1"/>
</dbReference>
<dbReference type="Gene3D" id="3.30.40.10">
    <property type="entry name" value="Zinc/RING finger domain, C3HC4 (zinc finger)"/>
    <property type="match status" value="1"/>
</dbReference>
<dbReference type="Ensembl" id="ENSACLT00000090010.1">
    <property type="protein sequence ID" value="ENSACLP00000080974.1"/>
    <property type="gene ID" value="ENSACLG00000004276.2"/>
</dbReference>
<reference evidence="18" key="2">
    <citation type="submission" date="2023-03" db="EMBL/GenBank/DDBJ databases">
        <authorList>
            <consortium name="Wellcome Sanger Institute Data Sharing"/>
        </authorList>
    </citation>
    <scope>NUCLEOTIDE SEQUENCE [LARGE SCALE GENOMIC DNA]</scope>
</reference>
<feature type="region of interest" description="Disordered" evidence="14">
    <location>
        <begin position="658"/>
        <end position="795"/>
    </location>
</feature>
<evidence type="ECO:0000256" key="4">
    <source>
        <dbReference type="ARBA" id="ARBA00022771"/>
    </source>
</evidence>
<keyword evidence="5" id="KW-0862">Zinc</keyword>
<dbReference type="GO" id="GO:0008270">
    <property type="term" value="F:zinc ion binding"/>
    <property type="evidence" value="ECO:0007669"/>
    <property type="project" value="UniProtKB-KW"/>
</dbReference>
<dbReference type="GO" id="GO:0051213">
    <property type="term" value="F:dioxygenase activity"/>
    <property type="evidence" value="ECO:0007669"/>
    <property type="project" value="UniProtKB-KW"/>
</dbReference>
<dbReference type="InterPro" id="IPR050690">
    <property type="entry name" value="JHDM1_Histone_Demethylase"/>
</dbReference>
<evidence type="ECO:0000313" key="17">
    <source>
        <dbReference type="Ensembl" id="ENSACLP00000080974.1"/>
    </source>
</evidence>
<feature type="domain" description="PHD-type" evidence="15">
    <location>
        <begin position="5"/>
        <end position="56"/>
    </location>
</feature>
<reference evidence="17 18" key="1">
    <citation type="submission" date="2018-05" db="EMBL/GenBank/DDBJ databases">
        <authorList>
            <person name="Datahose"/>
        </authorList>
    </citation>
    <scope>NUCLEOTIDE SEQUENCE</scope>
</reference>
<dbReference type="GO" id="GO:0005634">
    <property type="term" value="C:nucleus"/>
    <property type="evidence" value="ECO:0007669"/>
    <property type="project" value="UniProtKB-SubCell"/>
</dbReference>